<keyword evidence="5" id="KW-1185">Reference proteome</keyword>
<dbReference type="KEGG" id="tum:CBW65_04740"/>
<keyword evidence="2 3" id="KW-0472">Membrane</keyword>
<gene>
    <name evidence="4" type="ORF">CBW65_04740</name>
</gene>
<dbReference type="OrthoDB" id="9772630at2"/>
<protein>
    <submittedName>
        <fullName evidence="4">Spore germination protein</fullName>
    </submittedName>
</protein>
<dbReference type="AlphaFoldDB" id="A0A1Y0IM80"/>
<dbReference type="PIRSF" id="PIRSF005690">
    <property type="entry name" value="GerBA"/>
    <property type="match status" value="1"/>
</dbReference>
<accession>A0A1Y0IM80</accession>
<feature type="transmembrane region" description="Helical" evidence="3">
    <location>
        <begin position="403"/>
        <end position="429"/>
    </location>
</feature>
<name>A0A1Y0IM80_9BACL</name>
<evidence type="ECO:0000313" key="5">
    <source>
        <dbReference type="Proteomes" id="UP000195437"/>
    </source>
</evidence>
<sequence length="485" mass="54375">MEKQLKDMFSYPQNQDLAVRYAQLPDVNSEVCMMYLRGMADQAFVDSTLVPLLMEKQGFSARRKLTEQLYHRLESVSGVRRVTALPEMRDEIVRGNTILFVHGERGGIAVDSTGFEHRSVDRAQNENVIKGPSESFIESGAVNISLIRKQLRNEHLVTESISIGQQSLTEVSVMYLNDIADPQLVKEVKRRLANIENDQVMNLATLEQMIEERSYSLVPTCLYTERPDRAAAFLQEGHVVMLMDSSPSALIAPVTFWALFHSAEDMYQRWPLGVFMRLMRLIGIFIATLTPGLYIAITNYHVEMLPTDLLLAIAATRERVPFPAIIEVMIMEVAFELLREAGVRIPSTIGPTIGIVGALILGQAAVDANIVSPILVIVTAITALSSFTVPDQSLNGMVRLSRFIFLFAASLMGFLGMMIALTIIISYMVTLRSFEVPFLGPLAPYTRSSKDTIFRPPVWKQWLRPFMNEPQETERATKPKGGAER</sequence>
<reference evidence="5" key="1">
    <citation type="submission" date="2017-05" db="EMBL/GenBank/DDBJ databases">
        <authorList>
            <person name="Sung H."/>
        </authorList>
    </citation>
    <scope>NUCLEOTIDE SEQUENCE [LARGE SCALE GENOMIC DNA]</scope>
    <source>
        <strain evidence="5">AR23208</strain>
    </source>
</reference>
<evidence type="ECO:0000256" key="1">
    <source>
        <dbReference type="ARBA" id="ARBA00005278"/>
    </source>
</evidence>
<dbReference type="GO" id="GO:0009847">
    <property type="term" value="P:spore germination"/>
    <property type="evidence" value="ECO:0007669"/>
    <property type="project" value="InterPro"/>
</dbReference>
<evidence type="ECO:0000256" key="2">
    <source>
        <dbReference type="ARBA" id="ARBA00023136"/>
    </source>
</evidence>
<evidence type="ECO:0000256" key="3">
    <source>
        <dbReference type="SAM" id="Phobius"/>
    </source>
</evidence>
<dbReference type="GO" id="GO:0016020">
    <property type="term" value="C:membrane"/>
    <property type="evidence" value="ECO:0007669"/>
    <property type="project" value="InterPro"/>
</dbReference>
<evidence type="ECO:0000313" key="4">
    <source>
        <dbReference type="EMBL" id="ARU60454.1"/>
    </source>
</evidence>
<dbReference type="Pfam" id="PF03323">
    <property type="entry name" value="GerA"/>
    <property type="match status" value="1"/>
</dbReference>
<comment type="similarity">
    <text evidence="1">Belongs to the GerABKA family.</text>
</comment>
<dbReference type="RefSeq" id="WP_087455847.1">
    <property type="nucleotide sequence ID" value="NZ_CP021434.1"/>
</dbReference>
<dbReference type="PANTHER" id="PTHR22550:SF5">
    <property type="entry name" value="LEUCINE ZIPPER PROTEIN 4"/>
    <property type="match status" value="1"/>
</dbReference>
<keyword evidence="3" id="KW-1133">Transmembrane helix</keyword>
<dbReference type="EMBL" id="CP021434">
    <property type="protein sequence ID" value="ARU60454.1"/>
    <property type="molecule type" value="Genomic_DNA"/>
</dbReference>
<keyword evidence="3" id="KW-0812">Transmembrane</keyword>
<proteinExistence type="inferred from homology"/>
<dbReference type="Proteomes" id="UP000195437">
    <property type="component" value="Chromosome"/>
</dbReference>
<organism evidence="4 5">
    <name type="scientific">Tumebacillus avium</name>
    <dbReference type="NCBI Taxonomy" id="1903704"/>
    <lineage>
        <taxon>Bacteria</taxon>
        <taxon>Bacillati</taxon>
        <taxon>Bacillota</taxon>
        <taxon>Bacilli</taxon>
        <taxon>Bacillales</taxon>
        <taxon>Alicyclobacillaceae</taxon>
        <taxon>Tumebacillus</taxon>
    </lineage>
</organism>
<dbReference type="InterPro" id="IPR004995">
    <property type="entry name" value="Spore_Ger"/>
</dbReference>
<dbReference type="PANTHER" id="PTHR22550">
    <property type="entry name" value="SPORE GERMINATION PROTEIN"/>
    <property type="match status" value="1"/>
</dbReference>
<feature type="transmembrane region" description="Helical" evidence="3">
    <location>
        <begin position="278"/>
        <end position="300"/>
    </location>
</feature>
<dbReference type="InterPro" id="IPR050768">
    <property type="entry name" value="UPF0353/GerABKA_families"/>
</dbReference>
<feature type="transmembrane region" description="Helical" evidence="3">
    <location>
        <begin position="370"/>
        <end position="391"/>
    </location>
</feature>